<dbReference type="RefSeq" id="WP_020583482.1">
    <property type="nucleotide sequence ID" value="NZ_JOJP01000001.1"/>
</dbReference>
<organism evidence="3 4">
    <name type="scientific">Endozoicomonas elysicola</name>
    <dbReference type="NCBI Taxonomy" id="305900"/>
    <lineage>
        <taxon>Bacteria</taxon>
        <taxon>Pseudomonadati</taxon>
        <taxon>Pseudomonadota</taxon>
        <taxon>Gammaproteobacteria</taxon>
        <taxon>Oceanospirillales</taxon>
        <taxon>Endozoicomonadaceae</taxon>
        <taxon>Endozoicomonas</taxon>
    </lineage>
</organism>
<comment type="caution">
    <text evidence="3">The sequence shown here is derived from an EMBL/GenBank/DDBJ whole genome shotgun (WGS) entry which is preliminary data.</text>
</comment>
<dbReference type="AlphaFoldDB" id="A0A081KC94"/>
<accession>A0A081KC94</accession>
<proteinExistence type="predicted"/>
<reference evidence="3 4" key="1">
    <citation type="submission" date="2014-06" db="EMBL/GenBank/DDBJ databases">
        <title>Whole Genome Sequences of Three Symbiotic Endozoicomonas Bacteria.</title>
        <authorList>
            <person name="Neave M.J."/>
            <person name="Apprill A."/>
            <person name="Voolstra C.R."/>
        </authorList>
    </citation>
    <scope>NUCLEOTIDE SEQUENCE [LARGE SCALE GENOMIC DNA]</scope>
    <source>
        <strain evidence="3 4">DSM 22380</strain>
    </source>
</reference>
<evidence type="ECO:0000313" key="3">
    <source>
        <dbReference type="EMBL" id="KEI71770.1"/>
    </source>
</evidence>
<evidence type="ECO:0000313" key="4">
    <source>
        <dbReference type="Proteomes" id="UP000027997"/>
    </source>
</evidence>
<sequence>MKGSDQGQLRRQHIFSILDDLKEKGERINADKVARIGKMGKQTILPYYNEWRFLGTLGEEQELELPDDLVRGLKRGIAKWKYELSEEKRACEEAANQEIDELKESLSQLLGRNDQLTISNVDLQNANEQLASDLKAIKLELESKKQDFKELESLLRSEQKQNEQIQSMVEEQKTLHSQAISTLEKQMDHRNQEQLNHWLSVVDDERRLKQGLEKKINKLNEDQQNLKKANLELQSRLDSKSKAYIQACEERNTLASGRDKIEAIAQLTNQLMVLLDCSQNDLLSAVRNLQADSRESLMMQQHYNAMKIANEKLENRLTETEERIKQIGAMELELERARGAAEAFEKALPKRTEIEGMKQ</sequence>
<keyword evidence="4" id="KW-1185">Reference proteome</keyword>
<name>A0A081KC94_9GAMM</name>
<gene>
    <name evidence="3" type="ORF">GV64_14405</name>
</gene>
<keyword evidence="1" id="KW-0175">Coiled coil</keyword>
<feature type="coiled-coil region" evidence="1">
    <location>
        <begin position="303"/>
        <end position="347"/>
    </location>
</feature>
<dbReference type="Pfam" id="PF11740">
    <property type="entry name" value="KfrA_N"/>
    <property type="match status" value="1"/>
</dbReference>
<protein>
    <recommendedName>
        <fullName evidence="2">KfrA N-terminal DNA-binding domain-containing protein</fullName>
    </recommendedName>
</protein>
<dbReference type="Proteomes" id="UP000027997">
    <property type="component" value="Unassembled WGS sequence"/>
</dbReference>
<dbReference type="STRING" id="305900.GV64_14405"/>
<evidence type="ECO:0000256" key="1">
    <source>
        <dbReference type="SAM" id="Coils"/>
    </source>
</evidence>
<evidence type="ECO:0000259" key="2">
    <source>
        <dbReference type="Pfam" id="PF11740"/>
    </source>
</evidence>
<feature type="coiled-coil region" evidence="1">
    <location>
        <begin position="202"/>
        <end position="236"/>
    </location>
</feature>
<dbReference type="EMBL" id="JOJP01000001">
    <property type="protein sequence ID" value="KEI71770.1"/>
    <property type="molecule type" value="Genomic_DNA"/>
</dbReference>
<dbReference type="InterPro" id="IPR021104">
    <property type="entry name" value="KfrA_DNA-bd_N"/>
</dbReference>
<feature type="domain" description="KfrA N-terminal DNA-binding" evidence="2">
    <location>
        <begin position="11"/>
        <end position="116"/>
    </location>
</feature>
<feature type="coiled-coil region" evidence="1">
    <location>
        <begin position="77"/>
        <end position="175"/>
    </location>
</feature>